<evidence type="ECO:0000313" key="2">
    <source>
        <dbReference type="EMBL" id="KAK7474518.1"/>
    </source>
</evidence>
<keyword evidence="3" id="KW-1185">Reference proteome</keyword>
<gene>
    <name evidence="2" type="ORF">BaRGS_00034272</name>
</gene>
<dbReference type="AlphaFoldDB" id="A0ABD0JHT1"/>
<evidence type="ECO:0000313" key="3">
    <source>
        <dbReference type="Proteomes" id="UP001519460"/>
    </source>
</evidence>
<dbReference type="PROSITE" id="PS50225">
    <property type="entry name" value="SOCS"/>
    <property type="match status" value="1"/>
</dbReference>
<evidence type="ECO:0000259" key="1">
    <source>
        <dbReference type="PROSITE" id="PS50225"/>
    </source>
</evidence>
<reference evidence="2 3" key="1">
    <citation type="journal article" date="2023" name="Sci. Data">
        <title>Genome assembly of the Korean intertidal mud-creeper Batillaria attramentaria.</title>
        <authorList>
            <person name="Patra A.K."/>
            <person name="Ho P.T."/>
            <person name="Jun S."/>
            <person name="Lee S.J."/>
            <person name="Kim Y."/>
            <person name="Won Y.J."/>
        </authorList>
    </citation>
    <scope>NUCLEOTIDE SEQUENCE [LARGE SCALE GENOMIC DNA]</scope>
    <source>
        <strain evidence="2">Wonlab-2016</strain>
    </source>
</reference>
<dbReference type="Gene3D" id="1.10.750.20">
    <property type="entry name" value="SOCS box"/>
    <property type="match status" value="1"/>
</dbReference>
<organism evidence="2 3">
    <name type="scientific">Batillaria attramentaria</name>
    <dbReference type="NCBI Taxonomy" id="370345"/>
    <lineage>
        <taxon>Eukaryota</taxon>
        <taxon>Metazoa</taxon>
        <taxon>Spiralia</taxon>
        <taxon>Lophotrochozoa</taxon>
        <taxon>Mollusca</taxon>
        <taxon>Gastropoda</taxon>
        <taxon>Caenogastropoda</taxon>
        <taxon>Sorbeoconcha</taxon>
        <taxon>Cerithioidea</taxon>
        <taxon>Batillariidae</taxon>
        <taxon>Batillaria</taxon>
    </lineage>
</organism>
<sequence length="134" mass="15018">MVALVISAGVSPHQRLLQDSPNSPMRRALRNGELPVVQLLHMSGCCSNSELHLLRNDQGIRAQLQRQSQQDILQYLDNAAANPASLLHLCRLTVAHVVGCRPGRRERVRSLPVPTIVRNYIMFSEYLDILEDVS</sequence>
<accession>A0ABD0JHT1</accession>
<dbReference type="EMBL" id="JACVVK020000435">
    <property type="protein sequence ID" value="KAK7474518.1"/>
    <property type="molecule type" value="Genomic_DNA"/>
</dbReference>
<dbReference type="InterPro" id="IPR001496">
    <property type="entry name" value="SOCS_box"/>
</dbReference>
<protein>
    <recommendedName>
        <fullName evidence="1">SOCS box domain-containing protein</fullName>
    </recommendedName>
</protein>
<comment type="caution">
    <text evidence="2">The sequence shown here is derived from an EMBL/GenBank/DDBJ whole genome shotgun (WGS) entry which is preliminary data.</text>
</comment>
<name>A0ABD0JHT1_9CAEN</name>
<proteinExistence type="predicted"/>
<feature type="domain" description="SOCS box" evidence="1">
    <location>
        <begin position="81"/>
        <end position="127"/>
    </location>
</feature>
<dbReference type="InterPro" id="IPR036036">
    <property type="entry name" value="SOCS_box-like_dom_sf"/>
</dbReference>
<dbReference type="Pfam" id="PF07525">
    <property type="entry name" value="SOCS_box"/>
    <property type="match status" value="1"/>
</dbReference>
<dbReference type="SMART" id="SM00969">
    <property type="entry name" value="SOCS_box"/>
    <property type="match status" value="1"/>
</dbReference>
<dbReference type="SUPFAM" id="SSF158235">
    <property type="entry name" value="SOCS box-like"/>
    <property type="match status" value="1"/>
</dbReference>
<dbReference type="Proteomes" id="UP001519460">
    <property type="component" value="Unassembled WGS sequence"/>
</dbReference>